<reference evidence="1" key="2">
    <citation type="submission" date="2025-08" db="UniProtKB">
        <authorList>
            <consortium name="Ensembl"/>
        </authorList>
    </citation>
    <scope>IDENTIFICATION</scope>
</reference>
<dbReference type="PRINTS" id="PR02045">
    <property type="entry name" value="F138DOMAIN"/>
</dbReference>
<reference evidence="1 2" key="1">
    <citation type="submission" date="2013-03" db="EMBL/GenBank/DDBJ databases">
        <authorList>
            <person name="Warren W."/>
            <person name="Wilson R.K."/>
        </authorList>
    </citation>
    <scope>NUCLEOTIDE SEQUENCE</scope>
</reference>
<proteinExistence type="predicted"/>
<protein>
    <submittedName>
        <fullName evidence="1">Uncharacterized protein</fullName>
    </submittedName>
</protein>
<dbReference type="Proteomes" id="UP000233100">
    <property type="component" value="Chromosome X"/>
</dbReference>
<name>A0A7N9CQ83_MACFA</name>
<evidence type="ECO:0000313" key="2">
    <source>
        <dbReference type="Proteomes" id="UP000233100"/>
    </source>
</evidence>
<dbReference type="PANTHER" id="PTHR12138:SF135">
    <property type="entry name" value="SAM DOMAIN-CONTAINING PROTEIN"/>
    <property type="match status" value="1"/>
</dbReference>
<evidence type="ECO:0000313" key="1">
    <source>
        <dbReference type="Ensembl" id="ENSMFAP00000053444.1"/>
    </source>
</evidence>
<dbReference type="GeneTree" id="ENSGT01150000286943"/>
<sequence>DGVLFLSPRLEFSGTILAHCNLRLPGSSDYPASASRVAGITGIRHHAWLIFVFLVETGFHHVGQAGLELLTAGDPPTSASQSAGITGMSHHTWPLSLLRSGSEPSQLNVAAISFPPWGIYHWD</sequence>
<accession>A0A7N9CQ83</accession>
<keyword evidence="2" id="KW-1185">Reference proteome</keyword>
<reference evidence="1" key="3">
    <citation type="submission" date="2025-09" db="UniProtKB">
        <authorList>
            <consortium name="Ensembl"/>
        </authorList>
    </citation>
    <scope>IDENTIFICATION</scope>
</reference>
<dbReference type="Ensembl" id="ENSMFAT00000076419.1">
    <property type="protein sequence ID" value="ENSMFAP00000053444.1"/>
    <property type="gene ID" value="ENSMFAG00000062198.1"/>
</dbReference>
<dbReference type="PANTHER" id="PTHR12138">
    <property type="entry name" value="PRIMATE-EXPANDED PROTEIN FAMILY"/>
    <property type="match status" value="1"/>
</dbReference>
<organism evidence="1 2">
    <name type="scientific">Macaca fascicularis</name>
    <name type="common">Crab-eating macaque</name>
    <name type="synonym">Cynomolgus monkey</name>
    <dbReference type="NCBI Taxonomy" id="9541"/>
    <lineage>
        <taxon>Eukaryota</taxon>
        <taxon>Metazoa</taxon>
        <taxon>Chordata</taxon>
        <taxon>Craniata</taxon>
        <taxon>Vertebrata</taxon>
        <taxon>Euteleostomi</taxon>
        <taxon>Mammalia</taxon>
        <taxon>Eutheria</taxon>
        <taxon>Euarchontoglires</taxon>
        <taxon>Primates</taxon>
        <taxon>Haplorrhini</taxon>
        <taxon>Catarrhini</taxon>
        <taxon>Cercopithecidae</taxon>
        <taxon>Cercopithecinae</taxon>
        <taxon>Macaca</taxon>
    </lineage>
</organism>
<dbReference type="AlphaFoldDB" id="A0A7N9CQ83"/>